<gene>
    <name evidence="1" type="ORF">U732_2368</name>
</gene>
<protein>
    <submittedName>
        <fullName evidence="1">Uncharacterized protein</fullName>
    </submittedName>
</protein>
<keyword evidence="2" id="KW-1185">Reference proteome</keyword>
<evidence type="ECO:0000313" key="1">
    <source>
        <dbReference type="EMBL" id="KIE45712.1"/>
    </source>
</evidence>
<organism evidence="1 2">
    <name type="scientific">Clostridium argentinense CDC 2741</name>
    <dbReference type="NCBI Taxonomy" id="1418104"/>
    <lineage>
        <taxon>Bacteria</taxon>
        <taxon>Bacillati</taxon>
        <taxon>Bacillota</taxon>
        <taxon>Clostridia</taxon>
        <taxon>Eubacteriales</taxon>
        <taxon>Clostridiaceae</taxon>
        <taxon>Clostridium</taxon>
    </lineage>
</organism>
<sequence>MIILRNYFDISSKIVLYDNEYKIEDINSPINGVGGVADDNILYGLYVDNGKLFFIIDTKAYELNKNNINCSNKYITATERMFIILSSNQEICGIRYKPFVDPGMIYYDIDEDEFDVLLYISSLLKDNETIDKFVRAMSKNS</sequence>
<dbReference type="Proteomes" id="UP000031366">
    <property type="component" value="Unassembled WGS sequence"/>
</dbReference>
<dbReference type="RefSeq" id="WP_039634676.1">
    <property type="nucleotide sequence ID" value="NZ_AYSO01000018.1"/>
</dbReference>
<proteinExistence type="predicted"/>
<dbReference type="AlphaFoldDB" id="A0A0C1QXH5"/>
<reference evidence="1 2" key="1">
    <citation type="journal article" date="2015" name="Infect. Genet. Evol.">
        <title>Genomic sequences of six botulinum neurotoxin-producing strains representing three clostridial species illustrate the mobility and diversity of botulinum neurotoxin genes.</title>
        <authorList>
            <person name="Smith T.J."/>
            <person name="Hill K.K."/>
            <person name="Xie G."/>
            <person name="Foley B.T."/>
            <person name="Williamson C.H."/>
            <person name="Foster J.T."/>
            <person name="Johnson S.L."/>
            <person name="Chertkov O."/>
            <person name="Teshima H."/>
            <person name="Gibbons H.S."/>
            <person name="Johnsky L.A."/>
            <person name="Karavis M.A."/>
            <person name="Smith L.A."/>
        </authorList>
    </citation>
    <scope>NUCLEOTIDE SEQUENCE [LARGE SCALE GENOMIC DNA]</scope>
    <source>
        <strain evidence="1 2">CDC 2741</strain>
    </source>
</reference>
<evidence type="ECO:0000313" key="2">
    <source>
        <dbReference type="Proteomes" id="UP000031366"/>
    </source>
</evidence>
<accession>A0A0C1QXH5</accession>
<name>A0A0C1QXH5_9CLOT</name>
<dbReference type="EMBL" id="AYSO01000018">
    <property type="protein sequence ID" value="KIE45712.1"/>
    <property type="molecule type" value="Genomic_DNA"/>
</dbReference>
<dbReference type="OrthoDB" id="2934779at2"/>
<comment type="caution">
    <text evidence="1">The sequence shown here is derived from an EMBL/GenBank/DDBJ whole genome shotgun (WGS) entry which is preliminary data.</text>
</comment>